<dbReference type="Pfam" id="PF00550">
    <property type="entry name" value="PP-binding"/>
    <property type="match status" value="3"/>
</dbReference>
<comment type="pathway">
    <text evidence="2">Siderophore biosynthesis; mycobactin biosynthesis.</text>
</comment>
<dbReference type="SUPFAM" id="SSF56801">
    <property type="entry name" value="Acetyl-CoA synthetase-like"/>
    <property type="match status" value="1"/>
</dbReference>
<dbReference type="CDD" id="cd12114">
    <property type="entry name" value="A_NRPS_TlmIV_like"/>
    <property type="match status" value="1"/>
</dbReference>
<feature type="region of interest" description="Disordered" evidence="9">
    <location>
        <begin position="1582"/>
        <end position="1608"/>
    </location>
</feature>
<dbReference type="InterPro" id="IPR042099">
    <property type="entry name" value="ANL_N_sf"/>
</dbReference>
<dbReference type="EMBL" id="JAPTMY010000042">
    <property type="protein sequence ID" value="MCZ0859204.1"/>
    <property type="molecule type" value="Genomic_DNA"/>
</dbReference>
<evidence type="ECO:0000259" key="10">
    <source>
        <dbReference type="PROSITE" id="PS50075"/>
    </source>
</evidence>
<dbReference type="Gene3D" id="3.40.50.1820">
    <property type="entry name" value="alpha/beta hydrolase"/>
    <property type="match status" value="2"/>
</dbReference>
<dbReference type="Gene3D" id="3.30.559.10">
    <property type="entry name" value="Chloramphenicol acetyltransferase-like domain"/>
    <property type="match status" value="2"/>
</dbReference>
<dbReference type="SUPFAM" id="SSF52777">
    <property type="entry name" value="CoA-dependent acyltransferases"/>
    <property type="match status" value="4"/>
</dbReference>
<organism evidence="11 12">
    <name type="scientific">Actinomyces israelii</name>
    <dbReference type="NCBI Taxonomy" id="1659"/>
    <lineage>
        <taxon>Bacteria</taxon>
        <taxon>Bacillati</taxon>
        <taxon>Actinomycetota</taxon>
        <taxon>Actinomycetes</taxon>
        <taxon>Actinomycetales</taxon>
        <taxon>Actinomycetaceae</taxon>
        <taxon>Actinomyces</taxon>
    </lineage>
</organism>
<dbReference type="InterPro" id="IPR023213">
    <property type="entry name" value="CAT-like_dom_sf"/>
</dbReference>
<dbReference type="Proteomes" id="UP001072034">
    <property type="component" value="Unassembled WGS sequence"/>
</dbReference>
<evidence type="ECO:0000256" key="1">
    <source>
        <dbReference type="ARBA" id="ARBA00001957"/>
    </source>
</evidence>
<proteinExistence type="inferred from homology"/>
<dbReference type="Pfam" id="PF00668">
    <property type="entry name" value="Condensation"/>
    <property type="match status" value="2"/>
</dbReference>
<dbReference type="PROSITE" id="PS00455">
    <property type="entry name" value="AMP_BINDING"/>
    <property type="match status" value="1"/>
</dbReference>
<dbReference type="InterPro" id="IPR006162">
    <property type="entry name" value="Ppantetheine_attach_site"/>
</dbReference>
<evidence type="ECO:0000256" key="3">
    <source>
        <dbReference type="ARBA" id="ARBA00007380"/>
    </source>
</evidence>
<feature type="domain" description="Carrier" evidence="10">
    <location>
        <begin position="1604"/>
        <end position="1679"/>
    </location>
</feature>
<dbReference type="InterPro" id="IPR020845">
    <property type="entry name" value="AMP-binding_CS"/>
</dbReference>
<feature type="domain" description="Carrier" evidence="10">
    <location>
        <begin position="1071"/>
        <end position="1146"/>
    </location>
</feature>
<dbReference type="InterPro" id="IPR029058">
    <property type="entry name" value="AB_hydrolase_fold"/>
</dbReference>
<dbReference type="Pfam" id="PF00501">
    <property type="entry name" value="AMP-binding"/>
    <property type="match status" value="1"/>
</dbReference>
<keyword evidence="12" id="KW-1185">Reference proteome</keyword>
<accession>A0ABT4ICZ8</accession>
<dbReference type="SMART" id="SM00823">
    <property type="entry name" value="PKS_PP"/>
    <property type="match status" value="3"/>
</dbReference>
<feature type="region of interest" description="Disordered" evidence="9">
    <location>
        <begin position="85"/>
        <end position="114"/>
    </location>
</feature>
<evidence type="ECO:0000256" key="4">
    <source>
        <dbReference type="ARBA" id="ARBA00016743"/>
    </source>
</evidence>
<sequence length="1688" mass="183952">MTGASSTEASRRLSLETMRDDLARVLGMPAESISDDADLIGLGLDSMRAMRLVAQWRRRGGRVRFADLASATTLAQWWEVVSAASGPAAAGPGPGGPSSARPDRIQRSGGCTTASEAPVDFSARLAAPFPLTPVQHAYWVGRRDDQVLGGVGCHAYLELDTPDTIDPARLEAAGRALVARHEMLRARFLDDGTQSISDQDAWPGVTVHRIGRPDDSLRLRERLSHRLLDASRGELFDLQLSRFEDGGSRLHVEVDFLAADVVGLRILLDDLAALYLRPDQPLAPLRLTFAEYQRRHLERLRIDRDRDHEWWRERTADLPGPPQLPLAVDPARVGRPRFVRRESWLPRSAWDAVTGKARAAGVTPAMVLAAAYGEALGRWSSQRRFVLNLPVFARDESLHPDVARLVADFTDLLLLPVDLTETAGFGDRARGLQRSFRDAAEHTAYSGVEVLRDLSRYGEAGSGAAVFACNLGNELITDSVRQAFGKPGFMITQTPQVWLDHQINEYPDGLHLALDAVEELFPPGVLDGIFDSYVALLNRLPDSDWGQPVIIELPGGQQRVRAAANATGEPAAGGLLHRAFFEHARTDPDRTAVICGERELSYGDLADQALRIGAALRRRGVRPGDAVAITMPRGAARIAAVLGVLAIGGAYVPVGLDQPPHRRSLVLERAQTLITCAESRTGLLDHESALTTAEALTGQPLPEPVECDPAAVAYVIFTSGSTGEPKGVEVSHRAAWNTIDDVVQRWGVGCADRVLAVSALEFDLSVFDVFGMLGCGGSLAVVSEEDVRDAQAWARLCDRHRVTVWNSVPMLLEMLLAACQQRPLPEDLRLALVSGDWAAVDLPARLRAASDDRCRLQVLGGATEAAIWSNFFPGDRVQPGWPAIPYGRPLRGQRFRVVNDTGEDCPDWVAGELWIGGAGVAVGYRGDEELTADRFVRTGADRWYRTGDRGRYWPDGTLELLGRVDTQVKIRGHRIELGEIEAALESAPQVHQAVVVAPGTRTNRRLVGFIAPASAEPGRVKEHLSRRLAPYAIPAVIVPVDEMPLTRNGKIDRAALRRRAEGHAAEPARLPPRGPVEAEVADLWATLLDTPTVLRGDDFFSLGGDSLIATRLIAELRRRHYTGATLSGLFGSPELSEFAALLTPGDGAAEHAGAMAVTSRPAERYEPFPPTEVQRAYLVGRSDRFTLGGVGCHFYTELDGDDIDLDRLTTAWNRLITRHDTLRTVFTEDGMQRVLPKVPRFKIRRLESPEQLREQMADQVLDPTRWPLFDVRACPTDDGTRIGLSFDNVLLDALSLMTLRAELDVLYSDPEAALPPIGITFRDYVTAMRPTPPQLEGARRYWSARLPQLPPAPRLPLAADPADIGKPHFVRREAELDAGTWGGLREAARRSRITPSVALAAAYCEVLAAWSGRPDLTLTMTLFDRREVHPHIDRVLGDFTSLLLAAYHSGPDRRASATALQEDVAEGLDHSEVPAVWALRELVRRSAGAATAMPVVFTSMLGVGASGPAAAPFAVETWGISQTPQVWIDCQVGEADGRLLMRWDAVEQLFDPAVLDEMFAAFTARVAATADDDWSRPLDIARPVAGAGPSGRTTAAEPRVEPGRPRPGVERAVSDLWSELLGVEVADRAANFFVLGGDSLAATRLADLAERRLGASLSLREFFAAPTVAGCAQAMTLPQEEDMEEGEL</sequence>
<dbReference type="InterPro" id="IPR025110">
    <property type="entry name" value="AMP-bd_C"/>
</dbReference>
<dbReference type="CDD" id="cd19535">
    <property type="entry name" value="Cyc_NRPS"/>
    <property type="match status" value="2"/>
</dbReference>
<keyword evidence="5" id="KW-0596">Phosphopantetheine</keyword>
<dbReference type="InterPro" id="IPR045851">
    <property type="entry name" value="AMP-bd_C_sf"/>
</dbReference>
<evidence type="ECO:0000256" key="5">
    <source>
        <dbReference type="ARBA" id="ARBA00022450"/>
    </source>
</evidence>
<dbReference type="InterPro" id="IPR001242">
    <property type="entry name" value="Condensation_dom"/>
</dbReference>
<dbReference type="Gene3D" id="3.40.50.12780">
    <property type="entry name" value="N-terminal domain of ligase-like"/>
    <property type="match status" value="1"/>
</dbReference>
<evidence type="ECO:0000313" key="11">
    <source>
        <dbReference type="EMBL" id="MCZ0859204.1"/>
    </source>
</evidence>
<dbReference type="InterPro" id="IPR057737">
    <property type="entry name" value="Condensation_MtbB-like"/>
</dbReference>
<dbReference type="InterPro" id="IPR036736">
    <property type="entry name" value="ACP-like_sf"/>
</dbReference>
<evidence type="ECO:0000256" key="6">
    <source>
        <dbReference type="ARBA" id="ARBA00022553"/>
    </source>
</evidence>
<comment type="similarity">
    <text evidence="3">Belongs to the ATP-dependent AMP-binding enzyme family. MbtB subfamily.</text>
</comment>
<dbReference type="PROSITE" id="PS50075">
    <property type="entry name" value="CARRIER"/>
    <property type="match status" value="3"/>
</dbReference>
<dbReference type="InterPro" id="IPR010071">
    <property type="entry name" value="AA_adenyl_dom"/>
</dbReference>
<keyword evidence="6" id="KW-0597">Phosphoprotein</keyword>
<reference evidence="11" key="1">
    <citation type="submission" date="2022-10" db="EMBL/GenBank/DDBJ databases">
        <title>Genome sequence of Actinomyces israelii ATCC 10048.</title>
        <authorList>
            <person name="Watt R.M."/>
            <person name="Tong W.M."/>
        </authorList>
    </citation>
    <scope>NUCLEOTIDE SEQUENCE</scope>
    <source>
        <strain evidence="11">ATCC 10048</strain>
    </source>
</reference>
<feature type="domain" description="Carrier" evidence="10">
    <location>
        <begin position="9"/>
        <end position="85"/>
    </location>
</feature>
<dbReference type="Gene3D" id="3.30.559.30">
    <property type="entry name" value="Nonribosomal peptide synthetase, condensation domain"/>
    <property type="match status" value="2"/>
</dbReference>
<dbReference type="NCBIfam" id="TIGR01733">
    <property type="entry name" value="AA-adenyl-dom"/>
    <property type="match status" value="1"/>
</dbReference>
<dbReference type="InterPro" id="IPR009081">
    <property type="entry name" value="PP-bd_ACP"/>
</dbReference>
<evidence type="ECO:0000313" key="12">
    <source>
        <dbReference type="Proteomes" id="UP001072034"/>
    </source>
</evidence>
<dbReference type="PANTHER" id="PTHR45527">
    <property type="entry name" value="NONRIBOSOMAL PEPTIDE SYNTHETASE"/>
    <property type="match status" value="1"/>
</dbReference>
<dbReference type="PANTHER" id="PTHR45527:SF10">
    <property type="entry name" value="PYOCHELIN SYNTHASE PCHF"/>
    <property type="match status" value="1"/>
</dbReference>
<dbReference type="Gene3D" id="1.10.1200.10">
    <property type="entry name" value="ACP-like"/>
    <property type="match status" value="1"/>
</dbReference>
<dbReference type="PROSITE" id="PS00012">
    <property type="entry name" value="PHOSPHOPANTETHEINE"/>
    <property type="match status" value="1"/>
</dbReference>
<dbReference type="SUPFAM" id="SSF47336">
    <property type="entry name" value="ACP-like"/>
    <property type="match status" value="3"/>
</dbReference>
<dbReference type="RefSeq" id="WP_268918471.1">
    <property type="nucleotide sequence ID" value="NZ_JAPTMY010000042.1"/>
</dbReference>
<dbReference type="Gene3D" id="3.30.300.30">
    <property type="match status" value="1"/>
</dbReference>
<comment type="cofactor">
    <cofactor evidence="1">
        <name>pantetheine 4'-phosphate</name>
        <dbReference type="ChEBI" id="CHEBI:47942"/>
    </cofactor>
</comment>
<gene>
    <name evidence="11" type="ORF">OHJ16_14265</name>
</gene>
<evidence type="ECO:0000256" key="7">
    <source>
        <dbReference type="ARBA" id="ARBA00022598"/>
    </source>
</evidence>
<dbReference type="InterPro" id="IPR020806">
    <property type="entry name" value="PKS_PP-bd"/>
</dbReference>
<dbReference type="InterPro" id="IPR000873">
    <property type="entry name" value="AMP-dep_synth/lig_dom"/>
</dbReference>
<comment type="caution">
    <text evidence="11">The sequence shown here is derived from an EMBL/GenBank/DDBJ whole genome shotgun (WGS) entry which is preliminary data.</text>
</comment>
<protein>
    <recommendedName>
        <fullName evidence="4">Phenyloxazoline synthase MbtB</fullName>
    </recommendedName>
    <alternativeName>
        <fullName evidence="8">Mycobactin synthetase protein B</fullName>
    </alternativeName>
</protein>
<evidence type="ECO:0000256" key="9">
    <source>
        <dbReference type="SAM" id="MobiDB-lite"/>
    </source>
</evidence>
<dbReference type="Pfam" id="PF13193">
    <property type="entry name" value="AMP-binding_C"/>
    <property type="match status" value="1"/>
</dbReference>
<name>A0ABT4ICZ8_9ACTO</name>
<evidence type="ECO:0000256" key="2">
    <source>
        <dbReference type="ARBA" id="ARBA00005102"/>
    </source>
</evidence>
<evidence type="ECO:0000256" key="8">
    <source>
        <dbReference type="ARBA" id="ARBA00033440"/>
    </source>
</evidence>
<feature type="compositionally biased region" description="Basic and acidic residues" evidence="9">
    <location>
        <begin position="1598"/>
        <end position="1608"/>
    </location>
</feature>
<keyword evidence="7" id="KW-0436">Ligase</keyword>